<name>A0A518GKC6_9PLAN</name>
<dbReference type="GO" id="GO:0042802">
    <property type="term" value="F:identical protein binding"/>
    <property type="evidence" value="ECO:0007669"/>
    <property type="project" value="UniProtKB-ARBA"/>
</dbReference>
<dbReference type="Pfam" id="PF00793">
    <property type="entry name" value="DAHP_synth_1"/>
    <property type="match status" value="1"/>
</dbReference>
<dbReference type="PIRSF" id="PIRSF001361">
    <property type="entry name" value="DAHP_synthase"/>
    <property type="match status" value="1"/>
</dbReference>
<dbReference type="KEGG" id="peh:Spb1_09020"/>
<dbReference type="Gene3D" id="3.20.20.70">
    <property type="entry name" value="Aldolase class I"/>
    <property type="match status" value="1"/>
</dbReference>
<comment type="pathway">
    <text evidence="2 8">Metabolic intermediate biosynthesis; chorismate biosynthesis; chorismate from D-erythrose 4-phosphate and phosphoenolpyruvate: step 1/7.</text>
</comment>
<dbReference type="InterPro" id="IPR006218">
    <property type="entry name" value="DAHP1/KDSA"/>
</dbReference>
<evidence type="ECO:0000256" key="6">
    <source>
        <dbReference type="ARBA" id="ARBA00023141"/>
    </source>
</evidence>
<dbReference type="InterPro" id="IPR013785">
    <property type="entry name" value="Aldolase_TIM"/>
</dbReference>
<evidence type="ECO:0000256" key="7">
    <source>
        <dbReference type="ARBA" id="ARBA00047508"/>
    </source>
</evidence>
<proteinExistence type="inferred from homology"/>
<comment type="similarity">
    <text evidence="3 8">Belongs to the class-I DAHP synthase family.</text>
</comment>
<organism evidence="10 11">
    <name type="scientific">Planctopirus ephydatiae</name>
    <dbReference type="NCBI Taxonomy" id="2528019"/>
    <lineage>
        <taxon>Bacteria</taxon>
        <taxon>Pseudomonadati</taxon>
        <taxon>Planctomycetota</taxon>
        <taxon>Planctomycetia</taxon>
        <taxon>Planctomycetales</taxon>
        <taxon>Planctomycetaceae</taxon>
        <taxon>Planctopirus</taxon>
    </lineage>
</organism>
<dbReference type="GO" id="GO:0009073">
    <property type="term" value="P:aromatic amino acid family biosynthetic process"/>
    <property type="evidence" value="ECO:0007669"/>
    <property type="project" value="UniProtKB-KW"/>
</dbReference>
<feature type="domain" description="DAHP synthetase I/KDSA" evidence="9">
    <location>
        <begin position="48"/>
        <end position="341"/>
    </location>
</feature>
<evidence type="ECO:0000256" key="4">
    <source>
        <dbReference type="ARBA" id="ARBA00022605"/>
    </source>
</evidence>
<protein>
    <recommendedName>
        <fullName evidence="8">Phospho-2-dehydro-3-deoxyheptonate aldolase</fullName>
        <ecNumber evidence="8">2.5.1.54</ecNumber>
    </recommendedName>
</protein>
<evidence type="ECO:0000256" key="5">
    <source>
        <dbReference type="ARBA" id="ARBA00022679"/>
    </source>
</evidence>
<keyword evidence="11" id="KW-1185">Reference proteome</keyword>
<keyword evidence="4 8" id="KW-0028">Amino-acid biosynthesis</keyword>
<keyword evidence="5 8" id="KW-0808">Transferase</keyword>
<dbReference type="GO" id="GO:0005737">
    <property type="term" value="C:cytoplasm"/>
    <property type="evidence" value="ECO:0007669"/>
    <property type="project" value="TreeGrafter"/>
</dbReference>
<dbReference type="OrthoDB" id="9807331at2"/>
<dbReference type="PANTHER" id="PTHR21225:SF12">
    <property type="entry name" value="PHOSPHO-2-DEHYDRO-3-DEOXYHEPTONATE ALDOLASE, TYROSINE-INHIBITED"/>
    <property type="match status" value="1"/>
</dbReference>
<sequence length="358" mass="39378">MSTVMQPLQNVNVRDTVPLIAPRYLKSEETISDSAMRTVVEGREAIKRILSGEDSRLFVTVGPCSIHDHVAALEYARKLRELAEKVKSHMLIVMRVYFEKPRTTVGWKGLINDPHLNETFDIATGLRAARRILLEVNDMGLPAATELLESITPQYISDLLAFAAIGARTTESPTHRQMASGLSMPVGYKNGTDGTLQVALDAMQAARTSHSFLGIDSEGKTCIINTKGNPWGMLVLRGGRTAPNYAPENVQEAVSKLRALNLCDRIMVDCSHANSNKDYTKQHIVWNDVIQRRLDGETALAGVMVESNLFPGSQPLKNPADLKYGVSITDGCIGWEETEELILSAYEKMNPTPAEVTA</sequence>
<dbReference type="GO" id="GO:0008652">
    <property type="term" value="P:amino acid biosynthetic process"/>
    <property type="evidence" value="ECO:0007669"/>
    <property type="project" value="UniProtKB-KW"/>
</dbReference>
<dbReference type="PANTHER" id="PTHR21225">
    <property type="entry name" value="PHOSPHO-2-DEHYDRO-3-DEOXYHEPTONATE ALDOLASE DAHP SYNTHETASE"/>
    <property type="match status" value="1"/>
</dbReference>
<gene>
    <name evidence="10" type="primary">aroF</name>
    <name evidence="10" type="ORF">Spb1_09020</name>
</gene>
<dbReference type="GO" id="GO:0003849">
    <property type="term" value="F:3-deoxy-7-phosphoheptulonate synthase activity"/>
    <property type="evidence" value="ECO:0007669"/>
    <property type="project" value="UniProtKB-EC"/>
</dbReference>
<evidence type="ECO:0000313" key="11">
    <source>
        <dbReference type="Proteomes" id="UP000315349"/>
    </source>
</evidence>
<dbReference type="NCBIfam" id="TIGR00034">
    <property type="entry name" value="aroFGH"/>
    <property type="match status" value="1"/>
</dbReference>
<evidence type="ECO:0000256" key="8">
    <source>
        <dbReference type="PIRNR" id="PIRNR001361"/>
    </source>
</evidence>
<dbReference type="EMBL" id="CP036299">
    <property type="protein sequence ID" value="QDV29034.1"/>
    <property type="molecule type" value="Genomic_DNA"/>
</dbReference>
<dbReference type="EC" id="2.5.1.54" evidence="8"/>
<comment type="catalytic activity">
    <reaction evidence="7 8">
        <text>D-erythrose 4-phosphate + phosphoenolpyruvate + H2O = 7-phospho-2-dehydro-3-deoxy-D-arabino-heptonate + phosphate</text>
        <dbReference type="Rhea" id="RHEA:14717"/>
        <dbReference type="ChEBI" id="CHEBI:15377"/>
        <dbReference type="ChEBI" id="CHEBI:16897"/>
        <dbReference type="ChEBI" id="CHEBI:43474"/>
        <dbReference type="ChEBI" id="CHEBI:58394"/>
        <dbReference type="ChEBI" id="CHEBI:58702"/>
        <dbReference type="EC" id="2.5.1.54"/>
    </reaction>
</comment>
<evidence type="ECO:0000256" key="3">
    <source>
        <dbReference type="ARBA" id="ARBA00007985"/>
    </source>
</evidence>
<dbReference type="UniPathway" id="UPA00053">
    <property type="reaction ID" value="UER00084"/>
</dbReference>
<evidence type="ECO:0000256" key="2">
    <source>
        <dbReference type="ARBA" id="ARBA00004688"/>
    </source>
</evidence>
<evidence type="ECO:0000313" key="10">
    <source>
        <dbReference type="EMBL" id="QDV29034.1"/>
    </source>
</evidence>
<dbReference type="FunFam" id="3.20.20.70:FF:000005">
    <property type="entry name" value="Phospho-2-dehydro-3-deoxyheptonate aldolase"/>
    <property type="match status" value="1"/>
</dbReference>
<dbReference type="AlphaFoldDB" id="A0A518GKC6"/>
<dbReference type="SUPFAM" id="SSF51569">
    <property type="entry name" value="Aldolase"/>
    <property type="match status" value="1"/>
</dbReference>
<dbReference type="NCBIfam" id="NF009395">
    <property type="entry name" value="PRK12755.1"/>
    <property type="match status" value="1"/>
</dbReference>
<evidence type="ECO:0000259" key="9">
    <source>
        <dbReference type="Pfam" id="PF00793"/>
    </source>
</evidence>
<evidence type="ECO:0000256" key="1">
    <source>
        <dbReference type="ARBA" id="ARBA00003726"/>
    </source>
</evidence>
<comment type="function">
    <text evidence="1 8">Stereospecific condensation of phosphoenolpyruvate (PEP) and D-erythrose-4-phosphate (E4P) giving rise to 3-deoxy-D-arabino-heptulosonate-7-phosphate (DAHP).</text>
</comment>
<dbReference type="Proteomes" id="UP000315349">
    <property type="component" value="Chromosome"/>
</dbReference>
<reference evidence="10 11" key="1">
    <citation type="submission" date="2019-02" db="EMBL/GenBank/DDBJ databases">
        <title>Deep-cultivation of Planctomycetes and their phenomic and genomic characterization uncovers novel biology.</title>
        <authorList>
            <person name="Wiegand S."/>
            <person name="Jogler M."/>
            <person name="Boedeker C."/>
            <person name="Pinto D."/>
            <person name="Vollmers J."/>
            <person name="Rivas-Marin E."/>
            <person name="Kohn T."/>
            <person name="Peeters S.H."/>
            <person name="Heuer A."/>
            <person name="Rast P."/>
            <person name="Oberbeckmann S."/>
            <person name="Bunk B."/>
            <person name="Jeske O."/>
            <person name="Meyerdierks A."/>
            <person name="Storesund J.E."/>
            <person name="Kallscheuer N."/>
            <person name="Luecker S."/>
            <person name="Lage O.M."/>
            <person name="Pohl T."/>
            <person name="Merkel B.J."/>
            <person name="Hornburger P."/>
            <person name="Mueller R.-W."/>
            <person name="Bruemmer F."/>
            <person name="Labrenz M."/>
            <person name="Spormann A.M."/>
            <person name="Op den Camp H."/>
            <person name="Overmann J."/>
            <person name="Amann R."/>
            <person name="Jetten M.S.M."/>
            <person name="Mascher T."/>
            <person name="Medema M.H."/>
            <person name="Devos D.P."/>
            <person name="Kaster A.-K."/>
            <person name="Ovreas L."/>
            <person name="Rohde M."/>
            <person name="Galperin M.Y."/>
            <person name="Jogler C."/>
        </authorList>
    </citation>
    <scope>NUCLEOTIDE SEQUENCE [LARGE SCALE GENOMIC DNA]</scope>
    <source>
        <strain evidence="10 11">Spb1</strain>
    </source>
</reference>
<dbReference type="InterPro" id="IPR006219">
    <property type="entry name" value="DAHP_synth_1"/>
</dbReference>
<accession>A0A518GKC6</accession>
<keyword evidence="6 8" id="KW-0057">Aromatic amino acid biosynthesis</keyword>
<dbReference type="GO" id="GO:0009423">
    <property type="term" value="P:chorismate biosynthetic process"/>
    <property type="evidence" value="ECO:0007669"/>
    <property type="project" value="UniProtKB-UniPathway"/>
</dbReference>